<feature type="region of interest" description="Disordered" evidence="1">
    <location>
        <begin position="76"/>
        <end position="97"/>
    </location>
</feature>
<evidence type="ECO:0000313" key="4">
    <source>
        <dbReference type="Proteomes" id="UP000663888"/>
    </source>
</evidence>
<organism evidence="3 4">
    <name type="scientific">Rhizoctonia solani</name>
    <dbReference type="NCBI Taxonomy" id="456999"/>
    <lineage>
        <taxon>Eukaryota</taxon>
        <taxon>Fungi</taxon>
        <taxon>Dikarya</taxon>
        <taxon>Basidiomycota</taxon>
        <taxon>Agaricomycotina</taxon>
        <taxon>Agaricomycetes</taxon>
        <taxon>Cantharellales</taxon>
        <taxon>Ceratobasidiaceae</taxon>
        <taxon>Rhizoctonia</taxon>
    </lineage>
</organism>
<feature type="compositionally biased region" description="Basic and acidic residues" evidence="1">
    <location>
        <begin position="76"/>
        <end position="91"/>
    </location>
</feature>
<sequence>MRFASFVLAVFIAPHTALATCGGSLTIQDNQGRIKFILHKTRVIVGMARFVVEKRTECSLSRINVCNERVFDKRQRVNERTSRKDRHEWGGAHRPGI</sequence>
<evidence type="ECO:0000256" key="1">
    <source>
        <dbReference type="SAM" id="MobiDB-lite"/>
    </source>
</evidence>
<dbReference type="Proteomes" id="UP000663888">
    <property type="component" value="Unassembled WGS sequence"/>
</dbReference>
<feature type="signal peptide" evidence="2">
    <location>
        <begin position="1"/>
        <end position="19"/>
    </location>
</feature>
<feature type="chain" id="PRO_5034157661" description="Secreted protein" evidence="2">
    <location>
        <begin position="20"/>
        <end position="97"/>
    </location>
</feature>
<comment type="caution">
    <text evidence="3">The sequence shown here is derived from an EMBL/GenBank/DDBJ whole genome shotgun (WGS) entry which is preliminary data.</text>
</comment>
<keyword evidence="2" id="KW-0732">Signal</keyword>
<protein>
    <recommendedName>
        <fullName evidence="5">Secreted protein</fullName>
    </recommendedName>
</protein>
<gene>
    <name evidence="3" type="ORF">RDB_LOCUS42838</name>
</gene>
<evidence type="ECO:0008006" key="5">
    <source>
        <dbReference type="Google" id="ProtNLM"/>
    </source>
</evidence>
<name>A0A8H2XYU4_9AGAM</name>
<proteinExistence type="predicted"/>
<accession>A0A8H2XYU4</accession>
<dbReference type="AlphaFoldDB" id="A0A8H2XYU4"/>
<evidence type="ECO:0000313" key="3">
    <source>
        <dbReference type="EMBL" id="CAE6436276.1"/>
    </source>
</evidence>
<evidence type="ECO:0000256" key="2">
    <source>
        <dbReference type="SAM" id="SignalP"/>
    </source>
</evidence>
<dbReference type="EMBL" id="CAJMWX010000861">
    <property type="protein sequence ID" value="CAE6436276.1"/>
    <property type="molecule type" value="Genomic_DNA"/>
</dbReference>
<reference evidence="3" key="1">
    <citation type="submission" date="2021-01" db="EMBL/GenBank/DDBJ databases">
        <authorList>
            <person name="Kaushik A."/>
        </authorList>
    </citation>
    <scope>NUCLEOTIDE SEQUENCE</scope>
    <source>
        <strain evidence="3">AG4-R118</strain>
    </source>
</reference>